<organism evidence="4 5">
    <name type="scientific">Phialocephala subalpina</name>
    <dbReference type="NCBI Taxonomy" id="576137"/>
    <lineage>
        <taxon>Eukaryota</taxon>
        <taxon>Fungi</taxon>
        <taxon>Dikarya</taxon>
        <taxon>Ascomycota</taxon>
        <taxon>Pezizomycotina</taxon>
        <taxon>Leotiomycetes</taxon>
        <taxon>Helotiales</taxon>
        <taxon>Mollisiaceae</taxon>
        <taxon>Phialocephala</taxon>
        <taxon>Phialocephala fortinii species complex</taxon>
    </lineage>
</organism>
<protein>
    <recommendedName>
        <fullName evidence="3">Heterokaryon incompatibility domain-containing protein</fullName>
    </recommendedName>
</protein>
<gene>
    <name evidence="4" type="ORF">PAC_07733</name>
</gene>
<evidence type="ECO:0000259" key="3">
    <source>
        <dbReference type="Pfam" id="PF06985"/>
    </source>
</evidence>
<name>A0A1L7WYK1_9HELO</name>
<dbReference type="OrthoDB" id="674604at2759"/>
<accession>A0A1L7WYK1</accession>
<proteinExistence type="predicted"/>
<dbReference type="Pfam" id="PF06985">
    <property type="entry name" value="HET"/>
    <property type="match status" value="1"/>
</dbReference>
<feature type="region of interest" description="Disordered" evidence="2">
    <location>
        <begin position="1093"/>
        <end position="1165"/>
    </location>
</feature>
<evidence type="ECO:0000313" key="5">
    <source>
        <dbReference type="Proteomes" id="UP000184330"/>
    </source>
</evidence>
<keyword evidence="5" id="KW-1185">Reference proteome</keyword>
<sequence>MSWTDQNELMRLGKKMLEVTGTNTNTNANTPSEKSTISQLASYAGIGYDAARDAYVKGVLDPLLQERVRKSMNWFINANYIPKFVDGITLNTDLDDSPEGSAIKPDGIESPKRMFNIDTCMLEDWPSGQYVILSHSWKGQEITYQFISKIKASQKKREVYEMLQDESDEEAARFGRFQSKKFKHLKAGMTDIELLSAQCTKDREEAVRKIDTLLSRSGIKSTSRELLEKLAKFKIATAEEKRASDTYSKKVEEVKQRKMSAKRPEDEKKGAGIISEKPIAVNEKKDSSKKLTPAEEELVNAENELDDAKAKQKTAKEQLDQAEESCEVMDQIPALRSAVEDLLLALERKKSMNKIEGSIEDARRILDLNLFPRKGRNRYLWNDTCCINKADANELNESLAMMGQWYNNADFCLVHLDTKESTEWVDTWDRLEKKAGEPNFPTFKDVKDPNWATRGWTLQELVLSKMTFYVNSLWQPLSRGAEGLGPYYYHCSYLAHHIREEHISDAPPDAKSALQDPAKLQNLMDALTDTKVEKIPYIEYKGCGENLRRLIGILDFLGVYFPGDMDNDNSGAYIRKSISLAAYGIEGEVEKETAKGNRLTSLFTDLGFKTAPIRAQAKLLIKLVVRVLVEACEKGIAADREQVSKFTKVPPEECCRGLSRSSRPAQDILLLASHRECTVPIDRVYSLMGVLGVKFAAFHAEGTTKALCRLLDEVLITTNDISIFHWAGKDLGSPIRGRSLYPSNLTAFSPKDNTESQLNTKKQVERAKDSKMERDALHYTESRLTLLLRGTINFIKDPAHKDIPADLIRKILKFIEATSLTNLQPQLENLGKLLAYVEKTRSFETEKYKPKIRSWTEDESNKNAEGKYAQIGNIASRFGIKAPPMPSMLSMPSMPQFSAPKLKVGGFPSLYGKKSAAKEPKPAKEGSIAAPVAQTPLQTAQEEIEPESLLGEITAWLSPKRNLNEVPEEFKPLFADLKTTNTDANPAGQKKSTIAKMSPNDGMICPNPITLTTSGIEAVLDIQRVIIKMEKADELRGQVESAVNDSEKIAGECTISTGLSTITVNFSCSASELKKQLNVCDVVEKALLDAKLREGTGRPTQTEAPPTPGEESTSLYSRLPSLPFGSKRQESEITVTTENKDLKRDTQAGETPTQAGETSTTVFGDTEEQRRVTAMLDFIQETDISLIVGEWVLARFTGADGAKWFLCQLELGSTHTYYGRRIATDEIDFMTVAPEPGLVDVWNTYMNNKKAELCLVVDVLLQGKDARKYADEVTSPEKGGQSKAEGDDDSESEAPSDPKQKLLDFIAKRGTNISVGIVQTGAGIVQSVSDRAGERLDEMLNDTILQKVPKELRVAIMNLNQNKDLLPAMFLSGVKVHMF</sequence>
<feature type="region of interest" description="Disordered" evidence="2">
    <location>
        <begin position="1270"/>
        <end position="1298"/>
    </location>
</feature>
<feature type="compositionally biased region" description="Polar residues" evidence="2">
    <location>
        <begin position="1148"/>
        <end position="1163"/>
    </location>
</feature>
<feature type="compositionally biased region" description="Polar residues" evidence="2">
    <location>
        <begin position="1098"/>
        <end position="1116"/>
    </location>
</feature>
<dbReference type="PANTHER" id="PTHR10622">
    <property type="entry name" value="HET DOMAIN-CONTAINING PROTEIN"/>
    <property type="match status" value="1"/>
</dbReference>
<evidence type="ECO:0000256" key="2">
    <source>
        <dbReference type="SAM" id="MobiDB-lite"/>
    </source>
</evidence>
<feature type="domain" description="Heterokaryon incompatibility" evidence="3">
    <location>
        <begin position="373"/>
        <end position="460"/>
    </location>
</feature>
<dbReference type="PANTHER" id="PTHR10622:SF10">
    <property type="entry name" value="HET DOMAIN-CONTAINING PROTEIN"/>
    <property type="match status" value="1"/>
</dbReference>
<dbReference type="EMBL" id="FJOG01000010">
    <property type="protein sequence ID" value="CZR57844.1"/>
    <property type="molecule type" value="Genomic_DNA"/>
</dbReference>
<feature type="compositionally biased region" description="Basic and acidic residues" evidence="2">
    <location>
        <begin position="1138"/>
        <end position="1147"/>
    </location>
</feature>
<dbReference type="Proteomes" id="UP000184330">
    <property type="component" value="Unassembled WGS sequence"/>
</dbReference>
<evidence type="ECO:0000313" key="4">
    <source>
        <dbReference type="EMBL" id="CZR57844.1"/>
    </source>
</evidence>
<dbReference type="InterPro" id="IPR010730">
    <property type="entry name" value="HET"/>
</dbReference>
<keyword evidence="1" id="KW-0175">Coiled coil</keyword>
<evidence type="ECO:0000256" key="1">
    <source>
        <dbReference type="SAM" id="Coils"/>
    </source>
</evidence>
<feature type="coiled-coil region" evidence="1">
    <location>
        <begin position="284"/>
        <end position="325"/>
    </location>
</feature>
<reference evidence="4 5" key="1">
    <citation type="submission" date="2016-03" db="EMBL/GenBank/DDBJ databases">
        <authorList>
            <person name="Ploux O."/>
        </authorList>
    </citation>
    <scope>NUCLEOTIDE SEQUENCE [LARGE SCALE GENOMIC DNA]</scope>
    <source>
        <strain evidence="4 5">UAMH 11012</strain>
    </source>
</reference>
<feature type="region of interest" description="Disordered" evidence="2">
    <location>
        <begin position="244"/>
        <end position="269"/>
    </location>
</feature>